<feature type="binding site" evidence="10">
    <location>
        <begin position="98"/>
        <end position="104"/>
    </location>
    <ligand>
        <name>ATP</name>
        <dbReference type="ChEBI" id="CHEBI:30616"/>
    </ligand>
</feature>
<dbReference type="InterPro" id="IPR005863">
    <property type="entry name" value="UDP-N-AcMur_synth"/>
</dbReference>
<keyword evidence="7 10" id="KW-0573">Peptidoglycan synthesis</keyword>
<comment type="caution">
    <text evidence="15">The sequence shown here is derived from an EMBL/GenBank/DDBJ whole genome shotgun (WGS) entry which is preliminary data.</text>
</comment>
<sequence length="451" mass="49923">MQIAELYQIYLDYPTICTDTRQITKDCIFFALKGESFNGNTFAEKALEAGAKYVVLDDREYVQDGPAYILVEDVLSSLQALATHHRKQLDIPFVGITGTNGKTTSKELLYSVLSQKFKAFATKGNLNNHIGVPLTILSLPKDLELAIIEMGANHQGEIEFLCHIAQPSHGLITNVGKAHLEGFGSFEGVMKTKGELYDYLKEHNGQVFIQGDNEFLMKMAEDRKLKDIFYYGFSDKNDVQGGLVVADPLLTIFWKERGENGTHEVNTHLTGAYNTENMLAAVAVGLHFGLSAEEINAGLEGYVPQNNRSQITKTDGNTIIADYYNANASSMAAAIENIKVIKAERKAAILGDMFEMGDQSVEEHRKVIAAATAVGLDRLIFVGKAFFGLRDEVVEGDKDVENLMVDETKGVEFYETTEEAKAALVKDPIKDFMILLKASRGMAFERLMEVL</sequence>
<organism evidence="15 16">
    <name type="scientific">Sphingobacterium tenebrionis</name>
    <dbReference type="NCBI Taxonomy" id="3111775"/>
    <lineage>
        <taxon>Bacteria</taxon>
        <taxon>Pseudomonadati</taxon>
        <taxon>Bacteroidota</taxon>
        <taxon>Sphingobacteriia</taxon>
        <taxon>Sphingobacteriales</taxon>
        <taxon>Sphingobacteriaceae</taxon>
        <taxon>Sphingobacterium</taxon>
    </lineage>
</organism>
<dbReference type="RefSeq" id="WP_336557502.1">
    <property type="nucleotide sequence ID" value="NZ_JAYLLN010000014.1"/>
</dbReference>
<comment type="pathway">
    <text evidence="10 11">Cell wall biogenesis; peptidoglycan biosynthesis.</text>
</comment>
<comment type="function">
    <text evidence="10 11">Involved in cell wall formation. Catalyzes the final step in the synthesis of UDP-N-acetylmuramoyl-pentapeptide, the precursor of murein.</text>
</comment>
<evidence type="ECO:0000256" key="11">
    <source>
        <dbReference type="RuleBase" id="RU004136"/>
    </source>
</evidence>
<feature type="domain" description="Mur ligase central" evidence="14">
    <location>
        <begin position="96"/>
        <end position="284"/>
    </location>
</feature>
<dbReference type="Pfam" id="PF02875">
    <property type="entry name" value="Mur_ligase_C"/>
    <property type="match status" value="1"/>
</dbReference>
<evidence type="ECO:0000313" key="16">
    <source>
        <dbReference type="Proteomes" id="UP001363035"/>
    </source>
</evidence>
<evidence type="ECO:0000256" key="9">
    <source>
        <dbReference type="ARBA" id="ARBA00023316"/>
    </source>
</evidence>
<dbReference type="PANTHER" id="PTHR43024">
    <property type="entry name" value="UDP-N-ACETYLMURAMOYL-TRIPEPTIDE--D-ALANYL-D-ALANINE LIGASE"/>
    <property type="match status" value="1"/>
</dbReference>
<keyword evidence="4 10" id="KW-0547">Nucleotide-binding</keyword>
<name>A0ABU8I6B5_9SPHI</name>
<feature type="domain" description="Mur ligase C-terminal" evidence="13">
    <location>
        <begin position="308"/>
        <end position="439"/>
    </location>
</feature>
<comment type="catalytic activity">
    <reaction evidence="10 11">
        <text>D-alanyl-D-alanine + UDP-N-acetyl-alpha-D-muramoyl-L-alanyl-gamma-D-glutamyl-meso-2,6-diaminopimelate + ATP = UDP-N-acetyl-alpha-D-muramoyl-L-alanyl-gamma-D-glutamyl-meso-2,6-diaminopimeloyl-D-alanyl-D-alanine + ADP + phosphate + H(+)</text>
        <dbReference type="Rhea" id="RHEA:28374"/>
        <dbReference type="ChEBI" id="CHEBI:15378"/>
        <dbReference type="ChEBI" id="CHEBI:30616"/>
        <dbReference type="ChEBI" id="CHEBI:43474"/>
        <dbReference type="ChEBI" id="CHEBI:57822"/>
        <dbReference type="ChEBI" id="CHEBI:61386"/>
        <dbReference type="ChEBI" id="CHEBI:83905"/>
        <dbReference type="ChEBI" id="CHEBI:456216"/>
        <dbReference type="EC" id="6.3.2.10"/>
    </reaction>
</comment>
<evidence type="ECO:0000256" key="6">
    <source>
        <dbReference type="ARBA" id="ARBA00022960"/>
    </source>
</evidence>
<dbReference type="Gene3D" id="3.40.1390.10">
    <property type="entry name" value="MurE/MurF, N-terminal domain"/>
    <property type="match status" value="1"/>
</dbReference>
<evidence type="ECO:0000256" key="4">
    <source>
        <dbReference type="ARBA" id="ARBA00022741"/>
    </source>
</evidence>
<dbReference type="HAMAP" id="MF_02019">
    <property type="entry name" value="MurF"/>
    <property type="match status" value="1"/>
</dbReference>
<dbReference type="InterPro" id="IPR004101">
    <property type="entry name" value="Mur_ligase_C"/>
</dbReference>
<dbReference type="Gene3D" id="3.90.190.20">
    <property type="entry name" value="Mur ligase, C-terminal domain"/>
    <property type="match status" value="1"/>
</dbReference>
<dbReference type="EMBL" id="JAYLLN010000014">
    <property type="protein sequence ID" value="MEI5984735.1"/>
    <property type="molecule type" value="Genomic_DNA"/>
</dbReference>
<comment type="subcellular location">
    <subcellularLocation>
        <location evidence="10 11">Cytoplasm</location>
    </subcellularLocation>
</comment>
<keyword evidence="5 10" id="KW-0067">ATP-binding</keyword>
<evidence type="ECO:0000259" key="12">
    <source>
        <dbReference type="Pfam" id="PF01225"/>
    </source>
</evidence>
<accession>A0ABU8I6B5</accession>
<keyword evidence="1 10" id="KW-0963">Cytoplasm</keyword>
<dbReference type="SUPFAM" id="SSF53244">
    <property type="entry name" value="MurD-like peptide ligases, peptide-binding domain"/>
    <property type="match status" value="1"/>
</dbReference>
<dbReference type="InterPro" id="IPR036615">
    <property type="entry name" value="Mur_ligase_C_dom_sf"/>
</dbReference>
<feature type="domain" description="Mur ligase N-terminal catalytic" evidence="12">
    <location>
        <begin position="16"/>
        <end position="74"/>
    </location>
</feature>
<gene>
    <name evidence="10 15" type="primary">murF</name>
    <name evidence="15" type="ORF">VJ786_07465</name>
</gene>
<dbReference type="SUPFAM" id="SSF63418">
    <property type="entry name" value="MurE/MurF N-terminal domain"/>
    <property type="match status" value="1"/>
</dbReference>
<dbReference type="Proteomes" id="UP001363035">
    <property type="component" value="Unassembled WGS sequence"/>
</dbReference>
<dbReference type="EC" id="6.3.2.10" evidence="10 11"/>
<dbReference type="Pfam" id="PF08245">
    <property type="entry name" value="Mur_ligase_M"/>
    <property type="match status" value="1"/>
</dbReference>
<dbReference type="InterPro" id="IPR000713">
    <property type="entry name" value="Mur_ligase_N"/>
</dbReference>
<keyword evidence="2 10" id="KW-0436">Ligase</keyword>
<evidence type="ECO:0000259" key="14">
    <source>
        <dbReference type="Pfam" id="PF08245"/>
    </source>
</evidence>
<evidence type="ECO:0000256" key="7">
    <source>
        <dbReference type="ARBA" id="ARBA00022984"/>
    </source>
</evidence>
<evidence type="ECO:0000259" key="13">
    <source>
        <dbReference type="Pfam" id="PF02875"/>
    </source>
</evidence>
<dbReference type="Pfam" id="PF01225">
    <property type="entry name" value="Mur_ligase"/>
    <property type="match status" value="1"/>
</dbReference>
<dbReference type="InterPro" id="IPR035911">
    <property type="entry name" value="MurE/MurF_N"/>
</dbReference>
<reference evidence="15 16" key="1">
    <citation type="submission" date="2024-01" db="EMBL/GenBank/DDBJ databases">
        <title>Sphingobacterium tenebrionis sp. nov., a novel endophyte isolated from tenebrio molitor intestines.</title>
        <authorList>
            <person name="Zhang C."/>
        </authorList>
    </citation>
    <scope>NUCLEOTIDE SEQUENCE [LARGE SCALE GENOMIC DNA]</scope>
    <source>
        <strain evidence="15 16">PU5-4</strain>
    </source>
</reference>
<evidence type="ECO:0000256" key="8">
    <source>
        <dbReference type="ARBA" id="ARBA00023306"/>
    </source>
</evidence>
<evidence type="ECO:0000256" key="5">
    <source>
        <dbReference type="ARBA" id="ARBA00022840"/>
    </source>
</evidence>
<dbReference type="InterPro" id="IPR013221">
    <property type="entry name" value="Mur_ligase_cen"/>
</dbReference>
<evidence type="ECO:0000256" key="1">
    <source>
        <dbReference type="ARBA" id="ARBA00022490"/>
    </source>
</evidence>
<keyword evidence="16" id="KW-1185">Reference proteome</keyword>
<comment type="similarity">
    <text evidence="10">Belongs to the MurCDEF family. MurF subfamily.</text>
</comment>
<dbReference type="InterPro" id="IPR051046">
    <property type="entry name" value="MurCDEF_CellWall_CoF430Synth"/>
</dbReference>
<evidence type="ECO:0000313" key="15">
    <source>
        <dbReference type="EMBL" id="MEI5984735.1"/>
    </source>
</evidence>
<dbReference type="SUPFAM" id="SSF53623">
    <property type="entry name" value="MurD-like peptide ligases, catalytic domain"/>
    <property type="match status" value="1"/>
</dbReference>
<dbReference type="GO" id="GO:0047480">
    <property type="term" value="F:UDP-N-acetylmuramoyl-tripeptide-D-alanyl-D-alanine ligase activity"/>
    <property type="evidence" value="ECO:0007669"/>
    <property type="project" value="UniProtKB-EC"/>
</dbReference>
<keyword evidence="9 10" id="KW-0961">Cell wall biogenesis/degradation</keyword>
<dbReference type="Gene3D" id="3.40.1190.10">
    <property type="entry name" value="Mur-like, catalytic domain"/>
    <property type="match status" value="1"/>
</dbReference>
<keyword evidence="3 10" id="KW-0132">Cell division</keyword>
<keyword evidence="6 10" id="KW-0133">Cell shape</keyword>
<dbReference type="InterPro" id="IPR036565">
    <property type="entry name" value="Mur-like_cat_sf"/>
</dbReference>
<evidence type="ECO:0000256" key="3">
    <source>
        <dbReference type="ARBA" id="ARBA00022618"/>
    </source>
</evidence>
<proteinExistence type="inferred from homology"/>
<protein>
    <recommendedName>
        <fullName evidence="10 11">UDP-N-acetylmuramoyl-tripeptide--D-alanyl-D-alanine ligase</fullName>
        <ecNumber evidence="10 11">6.3.2.10</ecNumber>
    </recommendedName>
    <alternativeName>
        <fullName evidence="10">D-alanyl-D-alanine-adding enzyme</fullName>
    </alternativeName>
</protein>
<dbReference type="NCBIfam" id="TIGR01143">
    <property type="entry name" value="murF"/>
    <property type="match status" value="1"/>
</dbReference>
<dbReference type="PANTHER" id="PTHR43024:SF1">
    <property type="entry name" value="UDP-N-ACETYLMURAMOYL-TRIPEPTIDE--D-ALANYL-D-ALANINE LIGASE"/>
    <property type="match status" value="1"/>
</dbReference>
<evidence type="ECO:0000256" key="2">
    <source>
        <dbReference type="ARBA" id="ARBA00022598"/>
    </source>
</evidence>
<evidence type="ECO:0000256" key="10">
    <source>
        <dbReference type="HAMAP-Rule" id="MF_02019"/>
    </source>
</evidence>
<keyword evidence="8 10" id="KW-0131">Cell cycle</keyword>